<evidence type="ECO:0000313" key="2">
    <source>
        <dbReference type="EMBL" id="EPR32798.1"/>
    </source>
</evidence>
<dbReference type="NCBIfam" id="TIGR00199">
    <property type="entry name" value="PncC_domain"/>
    <property type="match status" value="1"/>
</dbReference>
<keyword evidence="3" id="KW-1185">Reference proteome</keyword>
<comment type="caution">
    <text evidence="2">The sequence shown here is derived from an EMBL/GenBank/DDBJ whole genome shotgun (WGS) entry which is preliminary data.</text>
</comment>
<dbReference type="STRING" id="1121439.dsat_0239"/>
<dbReference type="Gene3D" id="3.90.950.20">
    <property type="entry name" value="CinA-like"/>
    <property type="match status" value="1"/>
</dbReference>
<accession>S7UKH7</accession>
<evidence type="ECO:0000259" key="1">
    <source>
        <dbReference type="Pfam" id="PF02464"/>
    </source>
</evidence>
<sequence>MAKNMNDGPGYSGSAASSASFDALHVHLRADLADDIATLGARLLARGRMLVTAESCTAGLVAYLLTTVPGASDWFAGGVVAYSLEAKERLLGVPRGILDAHGAVSRETVRAMGKGALDRFGAQAAVSVSGVAGPTGGTAATPVGTVVVGWAWPDGADEQIFSFAGDRAAVTAQAACAAIGGLLARIGEG</sequence>
<reference evidence="2 3" key="1">
    <citation type="journal article" date="2013" name="Genome Announc.">
        <title>Draft genome sequences for three mercury-methylating, sulfate-reducing bacteria.</title>
        <authorList>
            <person name="Brown S.D."/>
            <person name="Hurt R.A.Jr."/>
            <person name="Gilmour C.C."/>
            <person name="Elias D.A."/>
        </authorList>
    </citation>
    <scope>NUCLEOTIDE SEQUENCE [LARGE SCALE GENOMIC DNA]</scope>
    <source>
        <strain evidence="2 3">DSM 16529</strain>
    </source>
</reference>
<proteinExistence type="predicted"/>
<feature type="domain" description="CinA C-terminal" evidence="1">
    <location>
        <begin position="38"/>
        <end position="183"/>
    </location>
</feature>
<protein>
    <submittedName>
        <fullName evidence="2">CinA domain protein</fullName>
    </submittedName>
</protein>
<dbReference type="Pfam" id="PF02464">
    <property type="entry name" value="CinA"/>
    <property type="match status" value="1"/>
</dbReference>
<dbReference type="PATRIC" id="fig|1121439.3.peg.1587"/>
<name>S7UKH7_9BACT</name>
<dbReference type="SUPFAM" id="SSF142433">
    <property type="entry name" value="CinA-like"/>
    <property type="match status" value="1"/>
</dbReference>
<dbReference type="AlphaFoldDB" id="S7UKH7"/>
<evidence type="ECO:0000313" key="3">
    <source>
        <dbReference type="Proteomes" id="UP000014975"/>
    </source>
</evidence>
<organism evidence="2 3">
    <name type="scientific">Alkalidesulfovibrio alkalitolerans DSM 16529</name>
    <dbReference type="NCBI Taxonomy" id="1121439"/>
    <lineage>
        <taxon>Bacteria</taxon>
        <taxon>Pseudomonadati</taxon>
        <taxon>Thermodesulfobacteriota</taxon>
        <taxon>Desulfovibrionia</taxon>
        <taxon>Desulfovibrionales</taxon>
        <taxon>Desulfovibrionaceae</taxon>
        <taxon>Alkalidesulfovibrio</taxon>
    </lineage>
</organism>
<dbReference type="InterPro" id="IPR036653">
    <property type="entry name" value="CinA-like_C"/>
</dbReference>
<dbReference type="InterPro" id="IPR008136">
    <property type="entry name" value="CinA_C"/>
</dbReference>
<dbReference type="Proteomes" id="UP000014975">
    <property type="component" value="Unassembled WGS sequence"/>
</dbReference>
<dbReference type="eggNOG" id="COG1546">
    <property type="taxonomic scope" value="Bacteria"/>
</dbReference>
<dbReference type="EMBL" id="ATHI01000026">
    <property type="protein sequence ID" value="EPR32798.1"/>
    <property type="molecule type" value="Genomic_DNA"/>
</dbReference>
<gene>
    <name evidence="2" type="ORF">dsat_0239</name>
</gene>